<comment type="subunit">
    <text evidence="1">Component of the NuA4 histone acetyltransferase complex.</text>
</comment>
<dbReference type="RefSeq" id="XP_041690382.1">
    <property type="nucleotide sequence ID" value="XM_041824953.1"/>
</dbReference>
<dbReference type="EMBL" id="FCQH01000019">
    <property type="protein sequence ID" value="CVL07255.1"/>
    <property type="molecule type" value="Genomic_DNA"/>
</dbReference>
<dbReference type="GeneID" id="65094596"/>
<keyword evidence="4" id="KW-1185">Reference proteome</keyword>
<gene>
    <name evidence="3" type="ORF">FMAN_15355</name>
</gene>
<dbReference type="VEuPathDB" id="FungiDB:FMAN_15355"/>
<reference evidence="4" key="1">
    <citation type="journal article" date="2016" name="Genome Biol. Evol.">
        <title>Comparative 'omics' of the Fusarium fujikuroi species complex highlights differences in genetic potential and metabolite synthesis.</title>
        <authorList>
            <person name="Niehaus E.-M."/>
            <person name="Muensterkoetter M."/>
            <person name="Proctor R.H."/>
            <person name="Brown D.W."/>
            <person name="Sharon A."/>
            <person name="Idan Y."/>
            <person name="Oren-Young L."/>
            <person name="Sieber C.M."/>
            <person name="Novak O."/>
            <person name="Pencik A."/>
            <person name="Tarkowska D."/>
            <person name="Hromadova K."/>
            <person name="Freeman S."/>
            <person name="Maymon M."/>
            <person name="Elazar M."/>
            <person name="Youssef S.A."/>
            <person name="El-Shabrawy E.S.M."/>
            <person name="Shalaby A.B.A."/>
            <person name="Houterman P."/>
            <person name="Brock N.L."/>
            <person name="Burkhardt I."/>
            <person name="Tsavkelova E.A."/>
            <person name="Dickschat J.S."/>
            <person name="Galuszka P."/>
            <person name="Gueldener U."/>
            <person name="Tudzynski B."/>
        </authorList>
    </citation>
    <scope>NUCLEOTIDE SEQUENCE [LARGE SCALE GENOMIC DNA]</scope>
    <source>
        <strain evidence="4">MRC7560</strain>
    </source>
</reference>
<proteinExistence type="predicted"/>
<evidence type="ECO:0000313" key="4">
    <source>
        <dbReference type="Proteomes" id="UP000184255"/>
    </source>
</evidence>
<comment type="caution">
    <text evidence="3">The sequence shown here is derived from an EMBL/GenBank/DDBJ whole genome shotgun (WGS) entry which is preliminary data.</text>
</comment>
<evidence type="ECO:0008006" key="5">
    <source>
        <dbReference type="Google" id="ProtNLM"/>
    </source>
</evidence>
<evidence type="ECO:0000256" key="2">
    <source>
        <dbReference type="SAM" id="MobiDB-lite"/>
    </source>
</evidence>
<dbReference type="Proteomes" id="UP000184255">
    <property type="component" value="Unassembled WGS sequence"/>
</dbReference>
<dbReference type="AlphaFoldDB" id="A0A1L7UGV0"/>
<dbReference type="InterPro" id="IPR016197">
    <property type="entry name" value="Chromo-like_dom_sf"/>
</dbReference>
<name>A0A1L7UGV0_FUSMA</name>
<dbReference type="Gene3D" id="2.40.50.40">
    <property type="match status" value="1"/>
</dbReference>
<sequence length="243" mass="27322">MSDLLNDPVFFNLTPDDYRRADLSTPESPISPLSEQSHEFPTFDSFGYRARAAVKAYLEDHEGHHDSAKRRRSALGPEGLSLGAKRPLSAYLECRQPSVINGWPMPSAPGYWPSYDALCDGKDPRDPSFIQEQDKFPGSPSSDITFDNSVIRQVLGTRKIYRTGKCEYLVHWAGYPRGQLSWVLQDIIRPVAEHQFMFFEYERHLSCYKGPGGGIFTRKDAPQCEEGDEMGCVGCARCGRGCN</sequence>
<feature type="region of interest" description="Disordered" evidence="2">
    <location>
        <begin position="61"/>
        <end position="80"/>
    </location>
</feature>
<organism evidence="3 4">
    <name type="scientific">Fusarium mangiferae</name>
    <name type="common">Mango malformation disease fungus</name>
    <dbReference type="NCBI Taxonomy" id="192010"/>
    <lineage>
        <taxon>Eukaryota</taxon>
        <taxon>Fungi</taxon>
        <taxon>Dikarya</taxon>
        <taxon>Ascomycota</taxon>
        <taxon>Pezizomycotina</taxon>
        <taxon>Sordariomycetes</taxon>
        <taxon>Hypocreomycetidae</taxon>
        <taxon>Hypocreales</taxon>
        <taxon>Nectriaceae</taxon>
        <taxon>Fusarium</taxon>
        <taxon>Fusarium fujikuroi species complex</taxon>
    </lineage>
</organism>
<evidence type="ECO:0000256" key="1">
    <source>
        <dbReference type="ARBA" id="ARBA00011353"/>
    </source>
</evidence>
<accession>A0A1L7UGV0</accession>
<protein>
    <recommendedName>
        <fullName evidence="5">Chromo domain-containing protein</fullName>
    </recommendedName>
</protein>
<dbReference type="SUPFAM" id="SSF54160">
    <property type="entry name" value="Chromo domain-like"/>
    <property type="match status" value="1"/>
</dbReference>
<evidence type="ECO:0000313" key="3">
    <source>
        <dbReference type="EMBL" id="CVL07255.1"/>
    </source>
</evidence>